<keyword evidence="3" id="KW-1185">Reference proteome</keyword>
<gene>
    <name evidence="2" type="ORF">SAMN02194393_03079</name>
</gene>
<dbReference type="AlphaFoldDB" id="A0A1T5LM35"/>
<dbReference type="Proteomes" id="UP000190285">
    <property type="component" value="Unassembled WGS sequence"/>
</dbReference>
<name>A0A1T5LM35_9FIRM</name>
<evidence type="ECO:0000313" key="3">
    <source>
        <dbReference type="Proteomes" id="UP000190285"/>
    </source>
</evidence>
<dbReference type="CDD" id="cd00851">
    <property type="entry name" value="MTH1175"/>
    <property type="match status" value="1"/>
</dbReference>
<dbReference type="Gene3D" id="3.30.420.130">
    <property type="entry name" value="Dinitrogenase iron-molybdenum cofactor biosynthesis domain"/>
    <property type="match status" value="1"/>
</dbReference>
<dbReference type="STRING" id="36842.SAMN02194393_03079"/>
<dbReference type="PANTHER" id="PTHR42983">
    <property type="entry name" value="DINITROGENASE IRON-MOLYBDENUM COFACTOR PROTEIN-RELATED"/>
    <property type="match status" value="1"/>
</dbReference>
<sequence>MKIAVCSKNEGLKALVDERFGRADKFVIYDVETKDVKTIENSAKNEGVGAGGQAVKNLYDNNVEVAIVPQLGPKAVDAFKAFEIKVYSLGESKTVEEAIEKYKNGDLKELKMDEIKGKGGLRRA</sequence>
<dbReference type="InterPro" id="IPR003731">
    <property type="entry name" value="Di-Nase_FeMo-co_biosynth"/>
</dbReference>
<proteinExistence type="predicted"/>
<dbReference type="PANTHER" id="PTHR42983:SF1">
    <property type="entry name" value="IRON-MOLYBDENUM PROTEIN"/>
    <property type="match status" value="1"/>
</dbReference>
<dbReference type="OrthoDB" id="9807451at2"/>
<dbReference type="InterPro" id="IPR033913">
    <property type="entry name" value="MTH1175_dom"/>
</dbReference>
<feature type="domain" description="Dinitrogenase iron-molybdenum cofactor biosynthesis" evidence="1">
    <location>
        <begin position="14"/>
        <end position="103"/>
    </location>
</feature>
<accession>A0A1T5LM35</accession>
<dbReference type="Pfam" id="PF02579">
    <property type="entry name" value="Nitro_FeMo-Co"/>
    <property type="match status" value="1"/>
</dbReference>
<dbReference type="RefSeq" id="WP_079492775.1">
    <property type="nucleotide sequence ID" value="NZ_FUZT01000007.1"/>
</dbReference>
<dbReference type="EMBL" id="FUZT01000007">
    <property type="protein sequence ID" value="SKC77021.1"/>
    <property type="molecule type" value="Genomic_DNA"/>
</dbReference>
<protein>
    <submittedName>
        <fullName evidence="2">Predicted Fe-Mo cluster-binding protein, NifX family</fullName>
    </submittedName>
</protein>
<evidence type="ECO:0000259" key="1">
    <source>
        <dbReference type="Pfam" id="PF02579"/>
    </source>
</evidence>
<dbReference type="InterPro" id="IPR036105">
    <property type="entry name" value="DiNase_FeMo-co_biosyn_sf"/>
</dbReference>
<dbReference type="SUPFAM" id="SSF53146">
    <property type="entry name" value="Nitrogenase accessory factor-like"/>
    <property type="match status" value="1"/>
</dbReference>
<reference evidence="2 3" key="1">
    <citation type="submission" date="2017-02" db="EMBL/GenBank/DDBJ databases">
        <authorList>
            <person name="Peterson S.W."/>
        </authorList>
    </citation>
    <scope>NUCLEOTIDE SEQUENCE [LARGE SCALE GENOMIC DNA]</scope>
    <source>
        <strain evidence="2 3">M1</strain>
    </source>
</reference>
<evidence type="ECO:0000313" key="2">
    <source>
        <dbReference type="EMBL" id="SKC77021.1"/>
    </source>
</evidence>
<organism evidence="2 3">
    <name type="scientific">Maledivibacter halophilus</name>
    <dbReference type="NCBI Taxonomy" id="36842"/>
    <lineage>
        <taxon>Bacteria</taxon>
        <taxon>Bacillati</taxon>
        <taxon>Bacillota</taxon>
        <taxon>Clostridia</taxon>
        <taxon>Peptostreptococcales</taxon>
        <taxon>Caminicellaceae</taxon>
        <taxon>Maledivibacter</taxon>
    </lineage>
</organism>